<comment type="caution">
    <text evidence="2">The sequence shown here is derived from an EMBL/GenBank/DDBJ whole genome shotgun (WGS) entry which is preliminary data.</text>
</comment>
<sequence length="99" mass="11456">MKPYCRGGLDNEMMVANFRIFRGRRVIENGFGILANRFRHFMGTLEQGPEVVRLLVETGVLLHNLLRIRFPAIGNAEVDREDEDPQHHPWCLAPSTQQR</sequence>
<accession>A0A9Q1C2V7</accession>
<dbReference type="EMBL" id="JAIZAY010000008">
    <property type="protein sequence ID" value="KAJ8037099.1"/>
    <property type="molecule type" value="Genomic_DNA"/>
</dbReference>
<name>A0A9Q1C2V7_HOLLE</name>
<organism evidence="2 3">
    <name type="scientific">Holothuria leucospilota</name>
    <name type="common">Black long sea cucumber</name>
    <name type="synonym">Mertensiothuria leucospilota</name>
    <dbReference type="NCBI Taxonomy" id="206669"/>
    <lineage>
        <taxon>Eukaryota</taxon>
        <taxon>Metazoa</taxon>
        <taxon>Echinodermata</taxon>
        <taxon>Eleutherozoa</taxon>
        <taxon>Echinozoa</taxon>
        <taxon>Holothuroidea</taxon>
        <taxon>Aspidochirotacea</taxon>
        <taxon>Aspidochirotida</taxon>
        <taxon>Holothuriidae</taxon>
        <taxon>Holothuria</taxon>
    </lineage>
</organism>
<gene>
    <name evidence="2" type="ORF">HOLleu_17835</name>
</gene>
<reference evidence="2" key="1">
    <citation type="submission" date="2021-10" db="EMBL/GenBank/DDBJ databases">
        <title>Tropical sea cucumber genome reveals ecological adaptation and Cuvierian tubules defense mechanism.</title>
        <authorList>
            <person name="Chen T."/>
        </authorList>
    </citation>
    <scope>NUCLEOTIDE SEQUENCE</scope>
    <source>
        <strain evidence="2">Nanhai2018</strain>
        <tissue evidence="2">Muscle</tissue>
    </source>
</reference>
<feature type="region of interest" description="Disordered" evidence="1">
    <location>
        <begin position="79"/>
        <end position="99"/>
    </location>
</feature>
<proteinExistence type="predicted"/>
<dbReference type="Proteomes" id="UP001152320">
    <property type="component" value="Chromosome 8"/>
</dbReference>
<evidence type="ECO:0000313" key="3">
    <source>
        <dbReference type="Proteomes" id="UP001152320"/>
    </source>
</evidence>
<dbReference type="OrthoDB" id="10051515at2759"/>
<evidence type="ECO:0000313" key="2">
    <source>
        <dbReference type="EMBL" id="KAJ8037099.1"/>
    </source>
</evidence>
<protein>
    <recommendedName>
        <fullName evidence="4">DDE Tnp4 domain-containing protein</fullName>
    </recommendedName>
</protein>
<evidence type="ECO:0008006" key="4">
    <source>
        <dbReference type="Google" id="ProtNLM"/>
    </source>
</evidence>
<evidence type="ECO:0000256" key="1">
    <source>
        <dbReference type="SAM" id="MobiDB-lite"/>
    </source>
</evidence>
<dbReference type="AlphaFoldDB" id="A0A9Q1C2V7"/>
<keyword evidence="3" id="KW-1185">Reference proteome</keyword>